<dbReference type="EMBL" id="FR824376">
    <property type="protein sequence ID" value="CCA25910.1"/>
    <property type="molecule type" value="Genomic_DNA"/>
</dbReference>
<accession>F0WWT3</accession>
<protein>
    <submittedName>
        <fullName evidence="1">AlNc14C331G10696 protein</fullName>
    </submittedName>
</protein>
<reference evidence="1" key="1">
    <citation type="journal article" date="2011" name="PLoS Biol.">
        <title>Gene gain and loss during evolution of obligate parasitism in the white rust pathogen of Arabidopsis thaliana.</title>
        <authorList>
            <person name="Kemen E."/>
            <person name="Gardiner A."/>
            <person name="Schultz-Larsen T."/>
            <person name="Kemen A.C."/>
            <person name="Balmuth A.L."/>
            <person name="Robert-Seilaniantz A."/>
            <person name="Bailey K."/>
            <person name="Holub E."/>
            <person name="Studholme D.J."/>
            <person name="Maclean D."/>
            <person name="Jones J.D."/>
        </authorList>
    </citation>
    <scope>NUCLEOTIDE SEQUENCE</scope>
</reference>
<proteinExistence type="predicted"/>
<dbReference type="HOGENOM" id="CLU_2946449_0_0_1"/>
<gene>
    <name evidence="1" type="primary">AlNc14C331G10696</name>
    <name evidence="1" type="ORF">ALNC14_120540</name>
</gene>
<organism evidence="1">
    <name type="scientific">Albugo laibachii Nc14</name>
    <dbReference type="NCBI Taxonomy" id="890382"/>
    <lineage>
        <taxon>Eukaryota</taxon>
        <taxon>Sar</taxon>
        <taxon>Stramenopiles</taxon>
        <taxon>Oomycota</taxon>
        <taxon>Peronosporomycetes</taxon>
        <taxon>Albuginales</taxon>
        <taxon>Albuginaceae</taxon>
        <taxon>Albugo</taxon>
    </lineage>
</organism>
<reference evidence="1" key="2">
    <citation type="submission" date="2011-02" db="EMBL/GenBank/DDBJ databases">
        <authorList>
            <person name="MacLean D."/>
        </authorList>
    </citation>
    <scope>NUCLEOTIDE SEQUENCE</scope>
</reference>
<name>F0WWT3_9STRA</name>
<sequence>MLQPSLSTVTTKRNTQFLKASFRCFALSQNATGVLCDVRKVYQVLPKLMANCKVEYIRVS</sequence>
<dbReference type="AlphaFoldDB" id="F0WWT3"/>
<evidence type="ECO:0000313" key="1">
    <source>
        <dbReference type="EMBL" id="CCA25910.1"/>
    </source>
</evidence>